<name>A0AAV7UIN7_PLEWA</name>
<dbReference type="EMBL" id="JANPWB010000005">
    <property type="protein sequence ID" value="KAJ1188839.1"/>
    <property type="molecule type" value="Genomic_DNA"/>
</dbReference>
<proteinExistence type="predicted"/>
<evidence type="ECO:0008006" key="4">
    <source>
        <dbReference type="Google" id="ProtNLM"/>
    </source>
</evidence>
<dbReference type="AlphaFoldDB" id="A0AAV7UIN7"/>
<dbReference type="PANTHER" id="PTHR33198:SF20">
    <property type="entry name" value="RETROTRANSPOSON GAG DOMAIN-CONTAINING PROTEIN"/>
    <property type="match status" value="1"/>
</dbReference>
<comment type="caution">
    <text evidence="2">The sequence shown here is derived from an EMBL/GenBank/DDBJ whole genome shotgun (WGS) entry which is preliminary data.</text>
</comment>
<accession>A0AAV7UIN7</accession>
<reference evidence="2" key="1">
    <citation type="journal article" date="2022" name="bioRxiv">
        <title>Sequencing and chromosome-scale assembly of the giantPleurodeles waltlgenome.</title>
        <authorList>
            <person name="Brown T."/>
            <person name="Elewa A."/>
            <person name="Iarovenko S."/>
            <person name="Subramanian E."/>
            <person name="Araus A.J."/>
            <person name="Petzold A."/>
            <person name="Susuki M."/>
            <person name="Suzuki K.-i.T."/>
            <person name="Hayashi T."/>
            <person name="Toyoda A."/>
            <person name="Oliveira C."/>
            <person name="Osipova E."/>
            <person name="Leigh N.D."/>
            <person name="Simon A."/>
            <person name="Yun M.H."/>
        </authorList>
    </citation>
    <scope>NUCLEOTIDE SEQUENCE</scope>
    <source>
        <strain evidence="2">20211129_DDA</strain>
        <tissue evidence="2">Liver</tissue>
    </source>
</reference>
<dbReference type="PANTHER" id="PTHR33198">
    <property type="entry name" value="ANK_REP_REGION DOMAIN-CONTAINING PROTEIN-RELATED"/>
    <property type="match status" value="1"/>
</dbReference>
<dbReference type="Proteomes" id="UP001066276">
    <property type="component" value="Chromosome 3_1"/>
</dbReference>
<gene>
    <name evidence="2" type="ORF">NDU88_005596</name>
</gene>
<evidence type="ECO:0000313" key="2">
    <source>
        <dbReference type="EMBL" id="KAJ1188839.1"/>
    </source>
</evidence>
<sequence length="225" mass="25358">MIHKISKLVAEEGPPCTYQSLKQALTAYFEPLANPDYMRFLLRQAWQLPEESVDTFYVRLKDLASTCTLPDVDDEVRAQFIQGCHSVKLREHILQDPGMSIADMLTIGQSKELSRVHAVHMEAALQLQVKTEPVNVVSTVPSDRRKARPKPSCTRTATSAEGPTHIWALARLKENDVPTVTSSIILQNVNLPRPHQDKLKQKQSTLHKLPSLSRKKGKWTMTTVT</sequence>
<evidence type="ECO:0000313" key="3">
    <source>
        <dbReference type="Proteomes" id="UP001066276"/>
    </source>
</evidence>
<evidence type="ECO:0000256" key="1">
    <source>
        <dbReference type="SAM" id="MobiDB-lite"/>
    </source>
</evidence>
<keyword evidence="3" id="KW-1185">Reference proteome</keyword>
<protein>
    <recommendedName>
        <fullName evidence="4">Retrotransposon gag domain-containing protein</fullName>
    </recommendedName>
</protein>
<feature type="region of interest" description="Disordered" evidence="1">
    <location>
        <begin position="195"/>
        <end position="225"/>
    </location>
</feature>
<organism evidence="2 3">
    <name type="scientific">Pleurodeles waltl</name>
    <name type="common">Iberian ribbed newt</name>
    <dbReference type="NCBI Taxonomy" id="8319"/>
    <lineage>
        <taxon>Eukaryota</taxon>
        <taxon>Metazoa</taxon>
        <taxon>Chordata</taxon>
        <taxon>Craniata</taxon>
        <taxon>Vertebrata</taxon>
        <taxon>Euteleostomi</taxon>
        <taxon>Amphibia</taxon>
        <taxon>Batrachia</taxon>
        <taxon>Caudata</taxon>
        <taxon>Salamandroidea</taxon>
        <taxon>Salamandridae</taxon>
        <taxon>Pleurodelinae</taxon>
        <taxon>Pleurodeles</taxon>
    </lineage>
</organism>